<protein>
    <submittedName>
        <fullName evidence="12">SNARE protein, putative</fullName>
    </submittedName>
</protein>
<dbReference type="InterPro" id="IPR010989">
    <property type="entry name" value="SNARE"/>
</dbReference>
<evidence type="ECO:0000256" key="3">
    <source>
        <dbReference type="ARBA" id="ARBA00022448"/>
    </source>
</evidence>
<keyword evidence="7" id="KW-0333">Golgi apparatus</keyword>
<dbReference type="OrthoDB" id="10251371at2759"/>
<feature type="domain" description="T-SNARE coiled-coil homology" evidence="11">
    <location>
        <begin position="223"/>
        <end position="285"/>
    </location>
</feature>
<evidence type="ECO:0000256" key="1">
    <source>
        <dbReference type="ARBA" id="ARBA00004409"/>
    </source>
</evidence>
<evidence type="ECO:0000256" key="9">
    <source>
        <dbReference type="ARBA" id="ARBA00023136"/>
    </source>
</evidence>
<dbReference type="EMBL" id="CYKH01001454">
    <property type="protein sequence ID" value="CUG87161.1"/>
    <property type="molecule type" value="Genomic_DNA"/>
</dbReference>
<keyword evidence="8" id="KW-0175">Coiled coil</keyword>
<dbReference type="GO" id="GO:0000139">
    <property type="term" value="C:Golgi membrane"/>
    <property type="evidence" value="ECO:0007669"/>
    <property type="project" value="UniProtKB-SubCell"/>
</dbReference>
<gene>
    <name evidence="12" type="ORF">BSAL_08940</name>
</gene>
<sequence length="295" mass="33514">MSKVEVLITRDRLQEFSAFRKAARRQDAWMQQQSGAVATAPPAPDSDSAADVGSSSSVVAPPPWVRALQHFADLEITVVSRIDRLHQQQQDFFSPKFVSSEEEEELQHDLDVLASDVQKLLKELERMVLTGVRPADPQNSDETLAAKNVQKHLSTRLTRVMGSFRDGQQLFVDRLKARQAKVQKFRKVGTDEVHTQLEREEKVAQYLEQGYTQADISELLAEEARQQEISSEVQNILASITELHEMFKDLNSLVVEQGTVLDRVDYNIRKSQENMSKGIEQLKKAQEHQKRCSAM</sequence>
<dbReference type="PANTHER" id="PTHR19957">
    <property type="entry name" value="SYNTAXIN"/>
    <property type="match status" value="1"/>
</dbReference>
<dbReference type="GO" id="GO:0048278">
    <property type="term" value="P:vesicle docking"/>
    <property type="evidence" value="ECO:0007669"/>
    <property type="project" value="TreeGrafter"/>
</dbReference>
<keyword evidence="5" id="KW-0653">Protein transport</keyword>
<accession>A0A0S4J7F1</accession>
<dbReference type="AlphaFoldDB" id="A0A0S4J7F1"/>
<dbReference type="InterPro" id="IPR045242">
    <property type="entry name" value="Syntaxin"/>
</dbReference>
<organism evidence="12 13">
    <name type="scientific">Bodo saltans</name>
    <name type="common">Flagellated protozoan</name>
    <dbReference type="NCBI Taxonomy" id="75058"/>
    <lineage>
        <taxon>Eukaryota</taxon>
        <taxon>Discoba</taxon>
        <taxon>Euglenozoa</taxon>
        <taxon>Kinetoplastea</taxon>
        <taxon>Metakinetoplastina</taxon>
        <taxon>Eubodonida</taxon>
        <taxon>Bodonidae</taxon>
        <taxon>Bodo</taxon>
    </lineage>
</organism>
<dbReference type="InterPro" id="IPR000727">
    <property type="entry name" value="T_SNARE_dom"/>
</dbReference>
<dbReference type="OMA" id="SIQEIHR"/>
<dbReference type="CDD" id="cd15845">
    <property type="entry name" value="SNARE_syntaxin16"/>
    <property type="match status" value="1"/>
</dbReference>
<dbReference type="GO" id="GO:0000149">
    <property type="term" value="F:SNARE binding"/>
    <property type="evidence" value="ECO:0007669"/>
    <property type="project" value="TreeGrafter"/>
</dbReference>
<evidence type="ECO:0000256" key="8">
    <source>
        <dbReference type="ARBA" id="ARBA00023054"/>
    </source>
</evidence>
<dbReference type="VEuPathDB" id="TriTrypDB:BSAL_08940"/>
<evidence type="ECO:0000259" key="11">
    <source>
        <dbReference type="PROSITE" id="PS50192"/>
    </source>
</evidence>
<proteinExistence type="inferred from homology"/>
<dbReference type="SMART" id="SM00397">
    <property type="entry name" value="t_SNARE"/>
    <property type="match status" value="1"/>
</dbReference>
<keyword evidence="9" id="KW-0472">Membrane</keyword>
<dbReference type="GO" id="GO:0006906">
    <property type="term" value="P:vesicle fusion"/>
    <property type="evidence" value="ECO:0007669"/>
    <property type="project" value="TreeGrafter"/>
</dbReference>
<evidence type="ECO:0000313" key="13">
    <source>
        <dbReference type="Proteomes" id="UP000051952"/>
    </source>
</evidence>
<dbReference type="GO" id="GO:0006886">
    <property type="term" value="P:intracellular protein transport"/>
    <property type="evidence" value="ECO:0007669"/>
    <property type="project" value="TreeGrafter"/>
</dbReference>
<dbReference type="PROSITE" id="PS50192">
    <property type="entry name" value="T_SNARE"/>
    <property type="match status" value="1"/>
</dbReference>
<evidence type="ECO:0000256" key="2">
    <source>
        <dbReference type="ARBA" id="ARBA00009063"/>
    </source>
</evidence>
<evidence type="ECO:0000256" key="6">
    <source>
        <dbReference type="ARBA" id="ARBA00022989"/>
    </source>
</evidence>
<comment type="similarity">
    <text evidence="2">Belongs to the syntaxin family.</text>
</comment>
<dbReference type="Proteomes" id="UP000051952">
    <property type="component" value="Unassembled WGS sequence"/>
</dbReference>
<keyword evidence="13" id="KW-1185">Reference proteome</keyword>
<feature type="compositionally biased region" description="Low complexity" evidence="10">
    <location>
        <begin position="36"/>
        <end position="56"/>
    </location>
</feature>
<keyword evidence="3" id="KW-0813">Transport</keyword>
<dbReference type="GO" id="GO:0031201">
    <property type="term" value="C:SNARE complex"/>
    <property type="evidence" value="ECO:0007669"/>
    <property type="project" value="TreeGrafter"/>
</dbReference>
<reference evidence="13" key="1">
    <citation type="submission" date="2015-09" db="EMBL/GenBank/DDBJ databases">
        <authorList>
            <consortium name="Pathogen Informatics"/>
        </authorList>
    </citation>
    <scope>NUCLEOTIDE SEQUENCE [LARGE SCALE GENOMIC DNA]</scope>
    <source>
        <strain evidence="13">Lake Konstanz</strain>
    </source>
</reference>
<dbReference type="GO" id="GO:0005484">
    <property type="term" value="F:SNAP receptor activity"/>
    <property type="evidence" value="ECO:0007669"/>
    <property type="project" value="TreeGrafter"/>
</dbReference>
<evidence type="ECO:0000313" key="12">
    <source>
        <dbReference type="EMBL" id="CUG87161.1"/>
    </source>
</evidence>
<dbReference type="SUPFAM" id="SSF47661">
    <property type="entry name" value="t-snare proteins"/>
    <property type="match status" value="1"/>
</dbReference>
<dbReference type="Pfam" id="PF05739">
    <property type="entry name" value="SNARE"/>
    <property type="match status" value="1"/>
</dbReference>
<comment type="subcellular location">
    <subcellularLocation>
        <location evidence="1">Golgi apparatus membrane</location>
        <topology evidence="1">Single-pass type IV membrane protein</topology>
    </subcellularLocation>
</comment>
<evidence type="ECO:0000256" key="7">
    <source>
        <dbReference type="ARBA" id="ARBA00023034"/>
    </source>
</evidence>
<keyword evidence="6" id="KW-1133">Transmembrane helix</keyword>
<evidence type="ECO:0000256" key="4">
    <source>
        <dbReference type="ARBA" id="ARBA00022692"/>
    </source>
</evidence>
<evidence type="ECO:0000256" key="10">
    <source>
        <dbReference type="SAM" id="MobiDB-lite"/>
    </source>
</evidence>
<feature type="region of interest" description="Disordered" evidence="10">
    <location>
        <begin position="30"/>
        <end position="56"/>
    </location>
</feature>
<name>A0A0S4J7F1_BODSA</name>
<keyword evidence="4" id="KW-0812">Transmembrane</keyword>
<dbReference type="PANTHER" id="PTHR19957:SF83">
    <property type="entry name" value="SYNTAXIN-16"/>
    <property type="match status" value="1"/>
</dbReference>
<dbReference type="Gene3D" id="1.20.58.70">
    <property type="match status" value="1"/>
</dbReference>
<evidence type="ECO:0000256" key="5">
    <source>
        <dbReference type="ARBA" id="ARBA00022927"/>
    </source>
</evidence>